<dbReference type="Gene3D" id="3.40.50.12710">
    <property type="match status" value="1"/>
</dbReference>
<evidence type="ECO:0000313" key="3">
    <source>
        <dbReference type="EMBL" id="MBB5173114.1"/>
    </source>
</evidence>
<dbReference type="EMBL" id="JACHHB010000004">
    <property type="protein sequence ID" value="MBB5173114.1"/>
    <property type="molecule type" value="Genomic_DNA"/>
</dbReference>
<dbReference type="Proteomes" id="UP000551878">
    <property type="component" value="Unassembled WGS sequence"/>
</dbReference>
<dbReference type="InterPro" id="IPR003788">
    <property type="entry name" value="NDUFAF7"/>
</dbReference>
<evidence type="ECO:0000313" key="4">
    <source>
        <dbReference type="Proteomes" id="UP000551878"/>
    </source>
</evidence>
<gene>
    <name evidence="3" type="ORF">HNQ41_001277</name>
</gene>
<dbReference type="GO" id="GO:0032259">
    <property type="term" value="P:methylation"/>
    <property type="evidence" value="ECO:0007669"/>
    <property type="project" value="UniProtKB-KW"/>
</dbReference>
<dbReference type="PANTHER" id="PTHR12049:SF7">
    <property type="entry name" value="PROTEIN ARGININE METHYLTRANSFERASE NDUFAF7, MITOCHONDRIAL"/>
    <property type="match status" value="1"/>
</dbReference>
<comment type="caution">
    <text evidence="3">The sequence shown here is derived from an EMBL/GenBank/DDBJ whole genome shotgun (WGS) entry which is preliminary data.</text>
</comment>
<name>A0A840QP17_9BACI</name>
<dbReference type="InterPro" id="IPR038375">
    <property type="entry name" value="NDUFAF7_sf"/>
</dbReference>
<protein>
    <submittedName>
        <fullName evidence="3">SAM-dependent MidA family methyltransferase</fullName>
    </submittedName>
</protein>
<dbReference type="AlphaFoldDB" id="A0A840QP17"/>
<accession>A0A840QP17</accession>
<evidence type="ECO:0000256" key="2">
    <source>
        <dbReference type="ARBA" id="ARBA00022679"/>
    </source>
</evidence>
<keyword evidence="1 3" id="KW-0489">Methyltransferase</keyword>
<dbReference type="InterPro" id="IPR029063">
    <property type="entry name" value="SAM-dependent_MTases_sf"/>
</dbReference>
<keyword evidence="2 3" id="KW-0808">Transferase</keyword>
<dbReference type="RefSeq" id="WP_184663552.1">
    <property type="nucleotide sequence ID" value="NZ_JACHHB010000004.1"/>
</dbReference>
<dbReference type="GO" id="GO:0035243">
    <property type="term" value="F:protein-arginine omega-N symmetric methyltransferase activity"/>
    <property type="evidence" value="ECO:0007669"/>
    <property type="project" value="TreeGrafter"/>
</dbReference>
<keyword evidence="4" id="KW-1185">Reference proteome</keyword>
<dbReference type="Pfam" id="PF02636">
    <property type="entry name" value="Methyltransf_28"/>
    <property type="match status" value="1"/>
</dbReference>
<dbReference type="SUPFAM" id="SSF53335">
    <property type="entry name" value="S-adenosyl-L-methionine-dependent methyltransferases"/>
    <property type="match status" value="1"/>
</dbReference>
<evidence type="ECO:0000256" key="1">
    <source>
        <dbReference type="ARBA" id="ARBA00022603"/>
    </source>
</evidence>
<sequence length="375" mass="43743">MKRLIERIEQAGILDIASYMEHVLYDEVEGYYMKKNKKLGKEGDYYTSNHVHPVFAKTFAHFFHDVLTKERLPLMICECGGGDGKFAKSVLDEWKQTFPSTYQLLDYRLVETSPFHRSLQEEALDEHQQVVTLHSSLEEVKGDVPDFQGVIFSNELLDALPVRVVEVENSELYEIFVALSEEGELIEERQRCEDQDIQSWIEQYGPTLDDGQRIEIPLAMKDWQREVSEWLKNGMIVTVDYGYTNDDWRDPQLRDGSLRGYSNHRMVKNPLKFPGEMDLTSHVHWDTYDKIMKEFGLKRMIAERQDRFLIEAGLLQFAQETTDPNPFSKTHKKNRAIQQLVHPTGISGSFSVYVHERGLSECDSYQYFCKSPYIK</sequence>
<reference evidence="3 4" key="1">
    <citation type="submission" date="2020-08" db="EMBL/GenBank/DDBJ databases">
        <title>Genomic Encyclopedia of Type Strains, Phase IV (KMG-IV): sequencing the most valuable type-strain genomes for metagenomic binning, comparative biology and taxonomic classification.</title>
        <authorList>
            <person name="Goeker M."/>
        </authorList>
    </citation>
    <scope>NUCLEOTIDE SEQUENCE [LARGE SCALE GENOMIC DNA]</scope>
    <source>
        <strain evidence="3 4">DSM 24696</strain>
    </source>
</reference>
<organism evidence="3 4">
    <name type="scientific">Texcoconibacillus texcoconensis</name>
    <dbReference type="NCBI Taxonomy" id="1095777"/>
    <lineage>
        <taxon>Bacteria</taxon>
        <taxon>Bacillati</taxon>
        <taxon>Bacillota</taxon>
        <taxon>Bacilli</taxon>
        <taxon>Bacillales</taxon>
        <taxon>Bacillaceae</taxon>
        <taxon>Texcoconibacillus</taxon>
    </lineage>
</organism>
<dbReference type="PANTHER" id="PTHR12049">
    <property type="entry name" value="PROTEIN ARGININE METHYLTRANSFERASE NDUFAF7, MITOCHONDRIAL"/>
    <property type="match status" value="1"/>
</dbReference>
<proteinExistence type="predicted"/>